<name>A0A0N0XRL3_9ACTN</name>
<feature type="domain" description="VWFA" evidence="3">
    <location>
        <begin position="692"/>
        <end position="879"/>
    </location>
</feature>
<reference evidence="5" key="1">
    <citation type="submission" date="2015-07" db="EMBL/GenBank/DDBJ databases">
        <authorList>
            <person name="Ju K.-S."/>
            <person name="Doroghazi J.R."/>
            <person name="Metcalf W.W."/>
        </authorList>
    </citation>
    <scope>NUCLEOTIDE SEQUENCE [LARGE SCALE GENOMIC DNA]</scope>
    <source>
        <strain evidence="5">NRRL ISP-5002</strain>
    </source>
</reference>
<proteinExistence type="predicted"/>
<dbReference type="PATRIC" id="fig|66876.3.peg.6937"/>
<dbReference type="AlphaFoldDB" id="A0A0N0XRL3"/>
<keyword evidence="2" id="KW-0472">Membrane</keyword>
<dbReference type="SUPFAM" id="SSF52129">
    <property type="entry name" value="Caspase-like"/>
    <property type="match status" value="1"/>
</dbReference>
<dbReference type="SMART" id="SM00327">
    <property type="entry name" value="VWA"/>
    <property type="match status" value="1"/>
</dbReference>
<dbReference type="Proteomes" id="UP000037982">
    <property type="component" value="Unassembled WGS sequence"/>
</dbReference>
<dbReference type="Gene3D" id="3.40.50.1460">
    <property type="match status" value="1"/>
</dbReference>
<dbReference type="RefSeq" id="WP_053926946.1">
    <property type="nucleotide sequence ID" value="NZ_LGKG01000166.1"/>
</dbReference>
<evidence type="ECO:0000313" key="5">
    <source>
        <dbReference type="Proteomes" id="UP000037982"/>
    </source>
</evidence>
<keyword evidence="2" id="KW-0812">Transmembrane</keyword>
<sequence>MSEYDARGKVNRALLICVSDYSNLRPLPAVKDNAEALERVLTDPATDLFTRDEVRICTPQEPWEVEQALDEVAAEARGLLLVYFSGHGRVGSDGGNLQLMVGASERRHKTVSWQDLVLRYLDNARADRIVIILECCYAGNAGEAFYSSRKPMSLLMAAQPNRRIFSGDEPAGGSVFTRAVTRVLERGIADRQSVTFDDLVQELRAELADERTPMDDAWEPRSAKQNTTDDVILSFATPGARPPVPLRIRLRRWLNLLRAHWIRLLLILAIIFVPATGGIVLLNLPGDAPACRPALELRLLTAPEAEPALRQAAFDYEMSGANTRPLDGEGIGDHADGCRRAQITVYSAAKDQTDRGFAAAGRWQGEAQGAGSGTPDDQGTGPLYRPGPQPDLWIPESTADYDEARRGMPATGSPAALHNTGPVAYTPLVVGIPWAKRLNDVEPADASWRDLLAGTDGGHRRLKLLRPSPVLSGTGLLHTVGLYLAADGTAIGPSGTAPDPALADRAESRLSAPGSQYAGSTELLCSLRPGSDDPGGGAAAGSKDAGTSAPLVSEKSLADFNLGRATGSCPALASPLALGDRYVAYYPKNVPALDHPLIRVAWRGAADAAARQSAVERFAQWLRDPGGGQRTLSEQGYRGVSGNNGATPQPAKGSPLLDSRAETDPHARVVPFAADPDQVAKVLDGYNKAQKSSQLLILMDASTSMADGGKLPRALRAASRVMEMAGAHHTYGLWTFPDRERSDDRSAVRKAVPLGSTEPARGKAALERMSGGLVEHGAAMEEALTTAVRTMKKAGGTNNAIVLVLDEDDGGPGRAADVEKTLTGLLKDGPEVPVLTLAMGRSGCDTFALQWLAGTSNGRCVSDGPTAPDQLAGLVASIGAAAKEEQ</sequence>
<protein>
    <submittedName>
        <fullName evidence="4">von Willebrand factor A</fullName>
    </submittedName>
</protein>
<feature type="region of interest" description="Disordered" evidence="1">
    <location>
        <begin position="625"/>
        <end position="659"/>
    </location>
</feature>
<dbReference type="InterPro" id="IPR036465">
    <property type="entry name" value="vWFA_dom_sf"/>
</dbReference>
<evidence type="ECO:0000259" key="3">
    <source>
        <dbReference type="SMART" id="SM00327"/>
    </source>
</evidence>
<dbReference type="InterPro" id="IPR011600">
    <property type="entry name" value="Pept_C14_caspase"/>
</dbReference>
<keyword evidence="2" id="KW-1133">Transmembrane helix</keyword>
<gene>
    <name evidence="4" type="ORF">ADL29_31475</name>
</gene>
<accession>A0A0N0XRL3</accession>
<evidence type="ECO:0000256" key="1">
    <source>
        <dbReference type="SAM" id="MobiDB-lite"/>
    </source>
</evidence>
<feature type="transmembrane region" description="Helical" evidence="2">
    <location>
        <begin position="261"/>
        <end position="282"/>
    </location>
</feature>
<dbReference type="InterPro" id="IPR029030">
    <property type="entry name" value="Caspase-like_dom_sf"/>
</dbReference>
<dbReference type="Gene3D" id="3.40.50.410">
    <property type="entry name" value="von Willebrand factor, type A domain"/>
    <property type="match status" value="1"/>
</dbReference>
<evidence type="ECO:0000256" key="2">
    <source>
        <dbReference type="SAM" id="Phobius"/>
    </source>
</evidence>
<dbReference type="Pfam" id="PF00656">
    <property type="entry name" value="Peptidase_C14"/>
    <property type="match status" value="1"/>
</dbReference>
<evidence type="ECO:0000313" key="4">
    <source>
        <dbReference type="EMBL" id="KPC60086.1"/>
    </source>
</evidence>
<dbReference type="EMBL" id="LGKG01000166">
    <property type="protein sequence ID" value="KPC60086.1"/>
    <property type="molecule type" value="Genomic_DNA"/>
</dbReference>
<comment type="caution">
    <text evidence="4">The sequence shown here is derived from an EMBL/GenBank/DDBJ whole genome shotgun (WGS) entry which is preliminary data.</text>
</comment>
<dbReference type="InterPro" id="IPR002035">
    <property type="entry name" value="VWF_A"/>
</dbReference>
<feature type="region of interest" description="Disordered" evidence="1">
    <location>
        <begin position="365"/>
        <end position="393"/>
    </location>
</feature>
<feature type="region of interest" description="Disordered" evidence="1">
    <location>
        <begin position="495"/>
        <end position="548"/>
    </location>
</feature>
<keyword evidence="5" id="KW-1185">Reference proteome</keyword>
<dbReference type="GO" id="GO:0006508">
    <property type="term" value="P:proteolysis"/>
    <property type="evidence" value="ECO:0007669"/>
    <property type="project" value="InterPro"/>
</dbReference>
<dbReference type="GO" id="GO:0004197">
    <property type="term" value="F:cysteine-type endopeptidase activity"/>
    <property type="evidence" value="ECO:0007669"/>
    <property type="project" value="InterPro"/>
</dbReference>
<dbReference type="SUPFAM" id="SSF53300">
    <property type="entry name" value="vWA-like"/>
    <property type="match status" value="1"/>
</dbReference>
<organism evidence="4 5">
    <name type="scientific">Streptomyces chattanoogensis</name>
    <dbReference type="NCBI Taxonomy" id="66876"/>
    <lineage>
        <taxon>Bacteria</taxon>
        <taxon>Bacillati</taxon>
        <taxon>Actinomycetota</taxon>
        <taxon>Actinomycetes</taxon>
        <taxon>Kitasatosporales</taxon>
        <taxon>Streptomycetaceae</taxon>
        <taxon>Streptomyces</taxon>
    </lineage>
</organism>